<accession>A0A0E9Q7Q1</accession>
<dbReference type="EMBL" id="GBXM01095818">
    <property type="protein sequence ID" value="JAH12759.1"/>
    <property type="molecule type" value="Transcribed_RNA"/>
</dbReference>
<name>A0A0E9Q7Q1_ANGAN</name>
<reference evidence="1" key="2">
    <citation type="journal article" date="2015" name="Fish Shellfish Immunol.">
        <title>Early steps in the European eel (Anguilla anguilla)-Vibrio vulnificus interaction in the gills: Role of the RtxA13 toxin.</title>
        <authorList>
            <person name="Callol A."/>
            <person name="Pajuelo D."/>
            <person name="Ebbesson L."/>
            <person name="Teles M."/>
            <person name="MacKenzie S."/>
            <person name="Amaro C."/>
        </authorList>
    </citation>
    <scope>NUCLEOTIDE SEQUENCE</scope>
</reference>
<proteinExistence type="predicted"/>
<organism evidence="1">
    <name type="scientific">Anguilla anguilla</name>
    <name type="common">European freshwater eel</name>
    <name type="synonym">Muraena anguilla</name>
    <dbReference type="NCBI Taxonomy" id="7936"/>
    <lineage>
        <taxon>Eukaryota</taxon>
        <taxon>Metazoa</taxon>
        <taxon>Chordata</taxon>
        <taxon>Craniata</taxon>
        <taxon>Vertebrata</taxon>
        <taxon>Euteleostomi</taxon>
        <taxon>Actinopterygii</taxon>
        <taxon>Neopterygii</taxon>
        <taxon>Teleostei</taxon>
        <taxon>Anguilliformes</taxon>
        <taxon>Anguillidae</taxon>
        <taxon>Anguilla</taxon>
    </lineage>
</organism>
<reference evidence="1" key="1">
    <citation type="submission" date="2014-11" db="EMBL/GenBank/DDBJ databases">
        <authorList>
            <person name="Amaro Gonzalez C."/>
        </authorList>
    </citation>
    <scope>NUCLEOTIDE SEQUENCE</scope>
</reference>
<evidence type="ECO:0000313" key="1">
    <source>
        <dbReference type="EMBL" id="JAH12759.1"/>
    </source>
</evidence>
<protein>
    <submittedName>
        <fullName evidence="1">Uncharacterized protein</fullName>
    </submittedName>
</protein>
<sequence length="50" mass="5603">MLYPCPSGGKCMRLQTFITLPIYFLKGGFTPDPALDTHYSFSMDRLRGAS</sequence>
<dbReference type="AlphaFoldDB" id="A0A0E9Q7Q1"/>